<evidence type="ECO:0000313" key="3">
    <source>
        <dbReference type="Proteomes" id="UP000636709"/>
    </source>
</evidence>
<keyword evidence="3" id="KW-1185">Reference proteome</keyword>
<feature type="compositionally biased region" description="Basic and acidic residues" evidence="1">
    <location>
        <begin position="165"/>
        <end position="190"/>
    </location>
</feature>
<comment type="caution">
    <text evidence="2">The sequence shown here is derived from an EMBL/GenBank/DDBJ whole genome shotgun (WGS) entry which is preliminary data.</text>
</comment>
<evidence type="ECO:0000313" key="2">
    <source>
        <dbReference type="EMBL" id="KAF8732021.1"/>
    </source>
</evidence>
<name>A0A835F9J0_9POAL</name>
<dbReference type="Proteomes" id="UP000636709">
    <property type="component" value="Unassembled WGS sequence"/>
</dbReference>
<protein>
    <submittedName>
        <fullName evidence="2">Uncharacterized protein</fullName>
    </submittedName>
</protein>
<accession>A0A835F9J0</accession>
<reference evidence="2" key="1">
    <citation type="submission" date="2020-07" db="EMBL/GenBank/DDBJ databases">
        <title>Genome sequence and genetic diversity analysis of an under-domesticated orphan crop, white fonio (Digitaria exilis).</title>
        <authorList>
            <person name="Bennetzen J.L."/>
            <person name="Chen S."/>
            <person name="Ma X."/>
            <person name="Wang X."/>
            <person name="Yssel A.E.J."/>
            <person name="Chaluvadi S.R."/>
            <person name="Johnson M."/>
            <person name="Gangashetty P."/>
            <person name="Hamidou F."/>
            <person name="Sanogo M.D."/>
            <person name="Zwaenepoel A."/>
            <person name="Wallace J."/>
            <person name="Van De Peer Y."/>
            <person name="Van Deynze A."/>
        </authorList>
    </citation>
    <scope>NUCLEOTIDE SEQUENCE</scope>
    <source>
        <tissue evidence="2">Leaves</tissue>
    </source>
</reference>
<feature type="region of interest" description="Disordered" evidence="1">
    <location>
        <begin position="160"/>
        <end position="204"/>
    </location>
</feature>
<dbReference type="EMBL" id="JACEFO010001605">
    <property type="protein sequence ID" value="KAF8732021.1"/>
    <property type="molecule type" value="Genomic_DNA"/>
</dbReference>
<organism evidence="2 3">
    <name type="scientific">Digitaria exilis</name>
    <dbReference type="NCBI Taxonomy" id="1010633"/>
    <lineage>
        <taxon>Eukaryota</taxon>
        <taxon>Viridiplantae</taxon>
        <taxon>Streptophyta</taxon>
        <taxon>Embryophyta</taxon>
        <taxon>Tracheophyta</taxon>
        <taxon>Spermatophyta</taxon>
        <taxon>Magnoliopsida</taxon>
        <taxon>Liliopsida</taxon>
        <taxon>Poales</taxon>
        <taxon>Poaceae</taxon>
        <taxon>PACMAD clade</taxon>
        <taxon>Panicoideae</taxon>
        <taxon>Panicodae</taxon>
        <taxon>Paniceae</taxon>
        <taxon>Anthephorinae</taxon>
        <taxon>Digitaria</taxon>
    </lineage>
</organism>
<proteinExistence type="predicted"/>
<sequence>MPGRRVDDAEAAELFGREAEQDVVEHDVHWQQTIGAAGLDGFFLPPPLPDEIVEAILLRIPPDDPAGLIRQLRPRLLLPHAPLRATLLPYIPYMNFYTPVLLIRISTRNLWTRIQDEVSEPSTLFSKVIKKLGASFCEMTPEVLSHEALSGKKKPVEIIGGSKATGEDKEARDNDNTCKKNNSELRPNERAKKRQSSRVNGAKTKVLHNCPHSALSEVKNTVLDSSQCTV</sequence>
<gene>
    <name evidence="2" type="ORF">HU200_015974</name>
</gene>
<dbReference type="AlphaFoldDB" id="A0A835F9J0"/>
<evidence type="ECO:0000256" key="1">
    <source>
        <dbReference type="SAM" id="MobiDB-lite"/>
    </source>
</evidence>